<dbReference type="Proteomes" id="UP001327560">
    <property type="component" value="Chromosome 2"/>
</dbReference>
<dbReference type="PANTHER" id="PTHR46043:SF2">
    <property type="entry name" value="ARM REPEAT SUPERFAMILY PROTEIN"/>
    <property type="match status" value="1"/>
</dbReference>
<evidence type="ECO:0000256" key="1">
    <source>
        <dbReference type="SAM" id="MobiDB-lite"/>
    </source>
</evidence>
<dbReference type="EMBL" id="CP136891">
    <property type="protein sequence ID" value="WOK98453.1"/>
    <property type="molecule type" value="Genomic_DNA"/>
</dbReference>
<name>A0AAQ3Q5G6_9LILI</name>
<keyword evidence="3" id="KW-1185">Reference proteome</keyword>
<accession>A0AAQ3Q5G6</accession>
<protein>
    <submittedName>
        <fullName evidence="2">Protein CELLULOSE SYNTHASE INTERACTIVE 1-like</fullName>
    </submittedName>
</protein>
<feature type="region of interest" description="Disordered" evidence="1">
    <location>
        <begin position="100"/>
        <end position="120"/>
    </location>
</feature>
<feature type="region of interest" description="Disordered" evidence="1">
    <location>
        <begin position="254"/>
        <end position="273"/>
    </location>
</feature>
<evidence type="ECO:0000313" key="3">
    <source>
        <dbReference type="Proteomes" id="UP001327560"/>
    </source>
</evidence>
<feature type="compositionally biased region" description="Pro residues" evidence="1">
    <location>
        <begin position="258"/>
        <end position="269"/>
    </location>
</feature>
<proteinExistence type="predicted"/>
<reference evidence="2 3" key="1">
    <citation type="submission" date="2023-10" db="EMBL/GenBank/DDBJ databases">
        <title>Chromosome-scale genome assembly provides insights into flower coloration mechanisms of Canna indica.</title>
        <authorList>
            <person name="Li C."/>
        </authorList>
    </citation>
    <scope>NUCLEOTIDE SEQUENCE [LARGE SCALE GENOMIC DNA]</scope>
    <source>
        <tissue evidence="2">Flower</tissue>
    </source>
</reference>
<gene>
    <name evidence="2" type="ORF">Cni_G07165</name>
</gene>
<evidence type="ECO:0000313" key="2">
    <source>
        <dbReference type="EMBL" id="WOK98453.1"/>
    </source>
</evidence>
<dbReference type="PANTHER" id="PTHR46043">
    <property type="entry name" value="ARM REPEAT SUPERFAMILY PROTEIN"/>
    <property type="match status" value="1"/>
</dbReference>
<dbReference type="AlphaFoldDB" id="A0AAQ3Q5G6"/>
<organism evidence="2 3">
    <name type="scientific">Canna indica</name>
    <name type="common">Indian-shot</name>
    <dbReference type="NCBI Taxonomy" id="4628"/>
    <lineage>
        <taxon>Eukaryota</taxon>
        <taxon>Viridiplantae</taxon>
        <taxon>Streptophyta</taxon>
        <taxon>Embryophyta</taxon>
        <taxon>Tracheophyta</taxon>
        <taxon>Spermatophyta</taxon>
        <taxon>Magnoliopsida</taxon>
        <taxon>Liliopsida</taxon>
        <taxon>Zingiberales</taxon>
        <taxon>Cannaceae</taxon>
        <taxon>Canna</taxon>
    </lineage>
</organism>
<sequence>MCEKTTVSLHHHDASPSNSAFDATIVLPLPGPSASRAELAFFVCGLFARLQIGALDLKQKVQDSLLELLASDLAKLSRVTAEEGDLPYLLRLLHSSAISSSETARPPRSPSSPPPLTPPAALSLTRAPSARFSVSPNWSFDIQTQCKLSMMDYLANYCVSSPPRRFPSNSAFDATIVLPLPGPSASRAELAFFVRDLFVCLQIGALDLKQKVLDSLLELLAFDLAKLSRVAAEEGDLPYLLRLLNSSAISSFETARPPRSPSSPPPLTPPAALSLTRAPSSRFSISPNWSFDTQTQVLNWPFEIGLRTSNPDDVEVPSLNAMRIEEKEERRKRREGSRVACKGLWSA</sequence>
<feature type="compositionally biased region" description="Pro residues" evidence="1">
    <location>
        <begin position="107"/>
        <end position="118"/>
    </location>
</feature>